<evidence type="ECO:0000313" key="3">
    <source>
        <dbReference type="Proteomes" id="UP001355056"/>
    </source>
</evidence>
<name>A0ABU7Z113_9GAMM</name>
<evidence type="ECO:0000259" key="1">
    <source>
        <dbReference type="Pfam" id="PF18914"/>
    </source>
</evidence>
<dbReference type="InterPro" id="IPR043724">
    <property type="entry name" value="DUF5666"/>
</dbReference>
<reference evidence="2 3" key="1">
    <citation type="journal article" date="2016" name="Int. J. Syst. Evol. Microbiol.">
        <title>Lysobacter erysipheiresistens sp. nov., an antagonist of powdery mildew, isolated from tobacco-cultivated soil.</title>
        <authorList>
            <person name="Xie B."/>
            <person name="Li T."/>
            <person name="Lin X."/>
            <person name="Wang C.J."/>
            <person name="Chen Y.J."/>
            <person name="Liu W.J."/>
            <person name="Zhao Z.W."/>
        </authorList>
    </citation>
    <scope>NUCLEOTIDE SEQUENCE [LARGE SCALE GENOMIC DNA]</scope>
    <source>
        <strain evidence="2 3">RS-LYSO-3</strain>
    </source>
</reference>
<proteinExistence type="predicted"/>
<dbReference type="Pfam" id="PF18914">
    <property type="entry name" value="DUF5666"/>
    <property type="match status" value="1"/>
</dbReference>
<gene>
    <name evidence="2" type="ORF">SNE34_12710</name>
</gene>
<feature type="domain" description="DUF5666" evidence="1">
    <location>
        <begin position="47"/>
        <end position="119"/>
    </location>
</feature>
<dbReference type="Proteomes" id="UP001355056">
    <property type="component" value="Unassembled WGS sequence"/>
</dbReference>
<protein>
    <submittedName>
        <fullName evidence="2">DUF5666 domain-containing protein</fullName>
    </submittedName>
</protein>
<sequence>MTPNRLASSRILHAFASRTSLRWIALAFAALLLAGCATGYGNQRVSGTVEDIDPRYGRIMLSTDNRYGNRGSRVALRFDRNTRLFYQGRQQAVAGLERGDGISVDVVRSNGELWARQIEVVHNVRDGGYYGGGDLRGAVSFVDPRAQVIGITRGGYSGRREQVRYDHRTVVEYRGRRVRPEQLEPGDVVSIQARPWGDDRLAERIRVERSVREY</sequence>
<dbReference type="RefSeq" id="WP_332617782.1">
    <property type="nucleotide sequence ID" value="NZ_JAXGFP010000006.1"/>
</dbReference>
<dbReference type="EMBL" id="JAXGFP010000006">
    <property type="protein sequence ID" value="MEG3184867.1"/>
    <property type="molecule type" value="Genomic_DNA"/>
</dbReference>
<accession>A0ABU7Z113</accession>
<keyword evidence="3" id="KW-1185">Reference proteome</keyword>
<comment type="caution">
    <text evidence="2">The sequence shown here is derived from an EMBL/GenBank/DDBJ whole genome shotgun (WGS) entry which is preliminary data.</text>
</comment>
<organism evidence="2 3">
    <name type="scientific">Novilysobacter erysipheiresistens</name>
    <dbReference type="NCBI Taxonomy" id="1749332"/>
    <lineage>
        <taxon>Bacteria</taxon>
        <taxon>Pseudomonadati</taxon>
        <taxon>Pseudomonadota</taxon>
        <taxon>Gammaproteobacteria</taxon>
        <taxon>Lysobacterales</taxon>
        <taxon>Lysobacteraceae</taxon>
        <taxon>Novilysobacter</taxon>
    </lineage>
</organism>
<evidence type="ECO:0000313" key="2">
    <source>
        <dbReference type="EMBL" id="MEG3184867.1"/>
    </source>
</evidence>